<dbReference type="AlphaFoldDB" id="T1HP93"/>
<name>T1HP93_RHOPR</name>
<reference evidence="2" key="1">
    <citation type="submission" date="2015-05" db="UniProtKB">
        <authorList>
            <consortium name="EnsemblMetazoa"/>
        </authorList>
    </citation>
    <scope>IDENTIFICATION</scope>
</reference>
<comment type="similarity">
    <text evidence="1">Belongs to the PC-esterase family.</text>
</comment>
<dbReference type="EnsemblMetazoa" id="RPRC005867-RA">
    <property type="protein sequence ID" value="RPRC005867-PA"/>
    <property type="gene ID" value="RPRC005867"/>
</dbReference>
<dbReference type="eggNOG" id="ENOG502TBJ1">
    <property type="taxonomic scope" value="Eukaryota"/>
</dbReference>
<evidence type="ECO:0000256" key="1">
    <source>
        <dbReference type="ARBA" id="ARBA00037957"/>
    </source>
</evidence>
<dbReference type="PANTHER" id="PTHR14469">
    <property type="entry name" value="SARCOMA ANTIGEN NY-SAR-23"/>
    <property type="match status" value="1"/>
</dbReference>
<sequence>MDINLIGRNVRLEESFLGDALICRQNMYKQRAYVERRRFETDKLTLEFLFITHCLSPTFMQYLKEVRAGLVRVPDVICMNSFIWDFT</sequence>
<proteinExistence type="inferred from homology"/>
<keyword evidence="3" id="KW-1185">Reference proteome</keyword>
<dbReference type="HOGENOM" id="CLU_2489789_0_0_1"/>
<dbReference type="Proteomes" id="UP000015103">
    <property type="component" value="Unassembled WGS sequence"/>
</dbReference>
<accession>T1HP93</accession>
<evidence type="ECO:0000313" key="2">
    <source>
        <dbReference type="EnsemblMetazoa" id="RPRC005867-PA"/>
    </source>
</evidence>
<dbReference type="EMBL" id="ACPB03001463">
    <property type="status" value="NOT_ANNOTATED_CDS"/>
    <property type="molecule type" value="Genomic_DNA"/>
</dbReference>
<dbReference type="InParanoid" id="T1HP93"/>
<dbReference type="PANTHER" id="PTHR14469:SF0">
    <property type="entry name" value="FAMILY WITH SEQUENCE SIMILARITY 113"/>
    <property type="match status" value="1"/>
</dbReference>
<evidence type="ECO:0000313" key="3">
    <source>
        <dbReference type="Proteomes" id="UP000015103"/>
    </source>
</evidence>
<organism evidence="2 3">
    <name type="scientific">Rhodnius prolixus</name>
    <name type="common">Triatomid bug</name>
    <dbReference type="NCBI Taxonomy" id="13249"/>
    <lineage>
        <taxon>Eukaryota</taxon>
        <taxon>Metazoa</taxon>
        <taxon>Ecdysozoa</taxon>
        <taxon>Arthropoda</taxon>
        <taxon>Hexapoda</taxon>
        <taxon>Insecta</taxon>
        <taxon>Pterygota</taxon>
        <taxon>Neoptera</taxon>
        <taxon>Paraneoptera</taxon>
        <taxon>Hemiptera</taxon>
        <taxon>Heteroptera</taxon>
        <taxon>Panheteroptera</taxon>
        <taxon>Cimicomorpha</taxon>
        <taxon>Reduviidae</taxon>
        <taxon>Triatominae</taxon>
        <taxon>Rhodnius</taxon>
    </lineage>
</organism>
<protein>
    <submittedName>
        <fullName evidence="2">Uncharacterized protein</fullName>
    </submittedName>
</protein>
<dbReference type="VEuPathDB" id="VectorBase:RPRC005867"/>